<dbReference type="RefSeq" id="WP_156480088.1">
    <property type="nucleotide sequence ID" value="NZ_CP013236.1"/>
</dbReference>
<sequence>MSNHQLPFSSFPTLFKRQAVCLTALLALCMSFSAMAAAGDSASATARYQAERAACNNGRSNQDRATCLKEAGAALAESRRGRLSDNPNADRSNALLRCNALPADDRDACQRRMNGEGTTSGSALEGGISRELTVPDRK</sequence>
<keyword evidence="2" id="KW-0732">Signal</keyword>
<organism evidence="3 4">
    <name type="scientific">Collimonas pratensis</name>
    <dbReference type="NCBI Taxonomy" id="279113"/>
    <lineage>
        <taxon>Bacteria</taxon>
        <taxon>Pseudomonadati</taxon>
        <taxon>Pseudomonadota</taxon>
        <taxon>Betaproteobacteria</taxon>
        <taxon>Burkholderiales</taxon>
        <taxon>Oxalobacteraceae</taxon>
        <taxon>Collimonas</taxon>
    </lineage>
</organism>
<gene>
    <name evidence="3" type="ORF">CPter291_3222</name>
</gene>
<accession>A0ABN4MFN4</accession>
<dbReference type="Proteomes" id="UP000074914">
    <property type="component" value="Chromosome"/>
</dbReference>
<dbReference type="EMBL" id="CP013236">
    <property type="protein sequence ID" value="AMP15459.1"/>
    <property type="molecule type" value="Genomic_DNA"/>
</dbReference>
<feature type="chain" id="PRO_5047358754" description="Lipoprotein" evidence="2">
    <location>
        <begin position="37"/>
        <end position="138"/>
    </location>
</feature>
<protein>
    <recommendedName>
        <fullName evidence="5">Lipoprotein</fullName>
    </recommendedName>
</protein>
<feature type="region of interest" description="Disordered" evidence="1">
    <location>
        <begin position="107"/>
        <end position="138"/>
    </location>
</feature>
<evidence type="ECO:0000313" key="3">
    <source>
        <dbReference type="EMBL" id="AMP15459.1"/>
    </source>
</evidence>
<proteinExistence type="predicted"/>
<evidence type="ECO:0000313" key="4">
    <source>
        <dbReference type="Proteomes" id="UP000074914"/>
    </source>
</evidence>
<reference evidence="3 4" key="1">
    <citation type="submission" date="2015-11" db="EMBL/GenBank/DDBJ databases">
        <title>Exploring the genomic traits of fungus-feeding bacterial genus Collimonas.</title>
        <authorList>
            <person name="Song C."/>
            <person name="Schmidt R."/>
            <person name="de Jager V."/>
            <person name="Krzyzanowska D."/>
            <person name="Jongedijk E."/>
            <person name="Cankar K."/>
            <person name="Beekwilder J."/>
            <person name="van Veen A."/>
            <person name="de Boer W."/>
            <person name="van Veen J.A."/>
            <person name="Garbeva P."/>
        </authorList>
    </citation>
    <scope>NUCLEOTIDE SEQUENCE [LARGE SCALE GENOMIC DNA]</scope>
    <source>
        <strain evidence="3 4">Ter291</strain>
    </source>
</reference>
<evidence type="ECO:0000256" key="1">
    <source>
        <dbReference type="SAM" id="MobiDB-lite"/>
    </source>
</evidence>
<name>A0ABN4MFN4_9BURK</name>
<feature type="signal peptide" evidence="2">
    <location>
        <begin position="1"/>
        <end position="36"/>
    </location>
</feature>
<evidence type="ECO:0008006" key="5">
    <source>
        <dbReference type="Google" id="ProtNLM"/>
    </source>
</evidence>
<evidence type="ECO:0000256" key="2">
    <source>
        <dbReference type="SAM" id="SignalP"/>
    </source>
</evidence>
<keyword evidence="4" id="KW-1185">Reference proteome</keyword>